<dbReference type="PANTHER" id="PTHR45813">
    <property type="entry name" value="IG-LIKE DOMAIN-CONTAINING PROTEIN"/>
    <property type="match status" value="1"/>
</dbReference>
<dbReference type="PaxDb" id="30732-ENSOMEP00000036342"/>
<dbReference type="InterPro" id="IPR057244">
    <property type="entry name" value="GAIN_B"/>
</dbReference>
<feature type="transmembrane region" description="Helical" evidence="8">
    <location>
        <begin position="407"/>
        <end position="430"/>
    </location>
</feature>
<evidence type="ECO:0000256" key="2">
    <source>
        <dbReference type="ARBA" id="ARBA00007343"/>
    </source>
</evidence>
<dbReference type="GO" id="GO:0007189">
    <property type="term" value="P:adenylate cyclase-activating G protein-coupled receptor signaling pathway"/>
    <property type="evidence" value="ECO:0007669"/>
    <property type="project" value="TreeGrafter"/>
</dbReference>
<dbReference type="SUPFAM" id="SSF81321">
    <property type="entry name" value="Family A G protein-coupled receptor-like"/>
    <property type="match status" value="1"/>
</dbReference>
<keyword evidence="5 8" id="KW-0472">Membrane</keyword>
<dbReference type="Pfam" id="PF00002">
    <property type="entry name" value="7tm_2"/>
    <property type="match status" value="1"/>
</dbReference>
<feature type="domain" description="G-protein coupled receptors family 1 profile" evidence="11">
    <location>
        <begin position="209"/>
        <end position="422"/>
    </location>
</feature>
<protein>
    <recommendedName>
        <fullName evidence="14">Adhesion G protein-coupled receptor F3b</fullName>
    </recommendedName>
</protein>
<dbReference type="AlphaFoldDB" id="A0A3B3E1S0"/>
<dbReference type="PRINTS" id="PR00249">
    <property type="entry name" value="GPCRSECRETIN"/>
</dbReference>
<name>A0A3B3E1S0_ORYME</name>
<dbReference type="GO" id="GO:0016020">
    <property type="term" value="C:membrane"/>
    <property type="evidence" value="ECO:0007669"/>
    <property type="project" value="UniProtKB-SubCell"/>
</dbReference>
<feature type="transmembrane region" description="Helical" evidence="8">
    <location>
        <begin position="312"/>
        <end position="334"/>
    </location>
</feature>
<feature type="transmembrane region" description="Helical" evidence="8">
    <location>
        <begin position="361"/>
        <end position="387"/>
    </location>
</feature>
<feature type="domain" description="G-protein coupled receptors family 2 profile 2" evidence="10">
    <location>
        <begin position="196"/>
        <end position="465"/>
    </location>
</feature>
<evidence type="ECO:0000259" key="9">
    <source>
        <dbReference type="PROSITE" id="PS50221"/>
    </source>
</evidence>
<comment type="similarity">
    <text evidence="2">Belongs to the G-protein coupled receptor 2 family. Adhesion G-protein coupled receptor (ADGR) subfamily.</text>
</comment>
<dbReference type="PROSITE" id="PS50221">
    <property type="entry name" value="GAIN_B"/>
    <property type="match status" value="1"/>
</dbReference>
<evidence type="ECO:0000313" key="12">
    <source>
        <dbReference type="Ensembl" id="ENSOMEP00000036342.1"/>
    </source>
</evidence>
<dbReference type="InterPro" id="IPR000203">
    <property type="entry name" value="GPS"/>
</dbReference>
<dbReference type="Gene3D" id="2.60.220.50">
    <property type="match status" value="1"/>
</dbReference>
<dbReference type="InterPro" id="IPR017452">
    <property type="entry name" value="GPCR_Rhodpsn_7TM"/>
</dbReference>
<feature type="transmembrane region" description="Helical" evidence="8">
    <location>
        <begin position="267"/>
        <end position="291"/>
    </location>
</feature>
<feature type="transmembrane region" description="Helical" evidence="8">
    <location>
        <begin position="442"/>
        <end position="465"/>
    </location>
</feature>
<dbReference type="InterPro" id="IPR000832">
    <property type="entry name" value="GPCR_2_secretin-like"/>
</dbReference>
<dbReference type="InterPro" id="IPR046338">
    <property type="entry name" value="GAIN_dom_sf"/>
</dbReference>
<dbReference type="PROSITE" id="PS50261">
    <property type="entry name" value="G_PROTEIN_RECEP_F2_4"/>
    <property type="match status" value="1"/>
</dbReference>
<dbReference type="OMA" id="GCKWGGA"/>
<dbReference type="Pfam" id="PF01825">
    <property type="entry name" value="GPS"/>
    <property type="match status" value="1"/>
</dbReference>
<evidence type="ECO:0000256" key="5">
    <source>
        <dbReference type="ARBA" id="ARBA00023136"/>
    </source>
</evidence>
<feature type="transmembrane region" description="Helical" evidence="8">
    <location>
        <begin position="195"/>
        <end position="217"/>
    </location>
</feature>
<dbReference type="GO" id="GO:0007166">
    <property type="term" value="P:cell surface receptor signaling pathway"/>
    <property type="evidence" value="ECO:0007669"/>
    <property type="project" value="InterPro"/>
</dbReference>
<proteinExistence type="inferred from homology"/>
<evidence type="ECO:0000259" key="11">
    <source>
        <dbReference type="PROSITE" id="PS50262"/>
    </source>
</evidence>
<dbReference type="InterPro" id="IPR051587">
    <property type="entry name" value="Adhesion_GPCR"/>
</dbReference>
<evidence type="ECO:0000256" key="7">
    <source>
        <dbReference type="ARBA" id="ARBA00023180"/>
    </source>
</evidence>
<keyword evidence="7" id="KW-0325">Glycoprotein</keyword>
<evidence type="ECO:0000256" key="3">
    <source>
        <dbReference type="ARBA" id="ARBA00022692"/>
    </source>
</evidence>
<dbReference type="Ensembl" id="ENSOMET00000031676.1">
    <property type="protein sequence ID" value="ENSOMEP00000036342.1"/>
    <property type="gene ID" value="ENSOMEG00000023832.1"/>
</dbReference>
<reference evidence="12" key="2">
    <citation type="submission" date="2025-09" db="UniProtKB">
        <authorList>
            <consortium name="Ensembl"/>
        </authorList>
    </citation>
    <scope>IDENTIFICATION</scope>
</reference>
<dbReference type="PANTHER" id="PTHR45813:SF2">
    <property type="entry name" value="ADHESION G-PROTEIN COUPLED RECEPTOR F3"/>
    <property type="match status" value="1"/>
</dbReference>
<evidence type="ECO:0000256" key="6">
    <source>
        <dbReference type="ARBA" id="ARBA00023157"/>
    </source>
</evidence>
<evidence type="ECO:0000256" key="4">
    <source>
        <dbReference type="ARBA" id="ARBA00022989"/>
    </source>
</evidence>
<evidence type="ECO:0000259" key="10">
    <source>
        <dbReference type="PROSITE" id="PS50261"/>
    </source>
</evidence>
<evidence type="ECO:0000313" key="13">
    <source>
        <dbReference type="Proteomes" id="UP000261560"/>
    </source>
</evidence>
<feature type="domain" description="GAIN-B" evidence="9">
    <location>
        <begin position="33"/>
        <end position="192"/>
    </location>
</feature>
<reference evidence="12" key="1">
    <citation type="submission" date="2025-08" db="UniProtKB">
        <authorList>
            <consortium name="Ensembl"/>
        </authorList>
    </citation>
    <scope>IDENTIFICATION</scope>
</reference>
<evidence type="ECO:0000256" key="1">
    <source>
        <dbReference type="ARBA" id="ARBA00004141"/>
    </source>
</evidence>
<sequence length="492" mass="54718">MDGEGGGVCFLNLLNKSLESSWRSSLPPYTQGGNGSIVAENYLLSVEKLIQKSNIRTDSEKENLIVKNCTDGKCVDLFNISVSLTASVSGDIKTVAYKYLQNYLPNNDSERTINSLVVSTAANVTGEMSIVIDFQLQSPRPRDVELICVFWDSNTHAWSDEGCSWEGPFSEGRCVCTHLSSFAILMSKTPLRVPALSLLTTVGLSISIASLIIILAIEMTVWKQVVKTNTLYLRHTAQVNISVCLLVADICFLASSKPDGKESHGQTTVWCRIFAVMMHFCYLAMFFWMLALSTTLLHQAVFLFHKVSKKTYLRFSIFLGYICPLLIVFITFLANNAGAEGSYFSEDTCWLVYAGLLKGSIFTFILPVGIIVFFNIFSMLVVIMKLLEHHKNDDTQTDKEKAAAKTVIRSVVLLTPIFGVTWGFGLAMMILDLTSGPVAYAINYIFIILNAFQGFYILLTTCLLINKNVNKMTQRFDVISDSAVQRLLLVLL</sequence>
<comment type="subcellular location">
    <subcellularLocation>
        <location evidence="1">Membrane</location>
        <topology evidence="1">Multi-pass membrane protein</topology>
    </subcellularLocation>
</comment>
<dbReference type="InterPro" id="IPR017981">
    <property type="entry name" value="GPCR_2-like_7TM"/>
</dbReference>
<organism evidence="12 13">
    <name type="scientific">Oryzias melastigma</name>
    <name type="common">Marine medaka</name>
    <dbReference type="NCBI Taxonomy" id="30732"/>
    <lineage>
        <taxon>Eukaryota</taxon>
        <taxon>Metazoa</taxon>
        <taxon>Chordata</taxon>
        <taxon>Craniata</taxon>
        <taxon>Vertebrata</taxon>
        <taxon>Euteleostomi</taxon>
        <taxon>Actinopterygii</taxon>
        <taxon>Neopterygii</taxon>
        <taxon>Teleostei</taxon>
        <taxon>Neoteleostei</taxon>
        <taxon>Acanthomorphata</taxon>
        <taxon>Ovalentaria</taxon>
        <taxon>Atherinomorphae</taxon>
        <taxon>Beloniformes</taxon>
        <taxon>Adrianichthyidae</taxon>
        <taxon>Oryziinae</taxon>
        <taxon>Oryzias</taxon>
    </lineage>
</organism>
<dbReference type="FunFam" id="1.20.1070.10:FF:000058">
    <property type="entry name" value="Adhesion G protein-coupled receptor F5"/>
    <property type="match status" value="1"/>
</dbReference>
<keyword evidence="4 8" id="KW-1133">Transmembrane helix</keyword>
<dbReference type="Proteomes" id="UP000261560">
    <property type="component" value="Unplaced"/>
</dbReference>
<accession>A0A3B3E1S0</accession>
<evidence type="ECO:0008006" key="14">
    <source>
        <dbReference type="Google" id="ProtNLM"/>
    </source>
</evidence>
<keyword evidence="13" id="KW-1185">Reference proteome</keyword>
<dbReference type="GO" id="GO:0004930">
    <property type="term" value="F:G protein-coupled receptor activity"/>
    <property type="evidence" value="ECO:0007669"/>
    <property type="project" value="InterPro"/>
</dbReference>
<keyword evidence="3 8" id="KW-0812">Transmembrane</keyword>
<evidence type="ECO:0000256" key="8">
    <source>
        <dbReference type="SAM" id="Phobius"/>
    </source>
</evidence>
<dbReference type="PROSITE" id="PS50262">
    <property type="entry name" value="G_PROTEIN_RECEP_F1_2"/>
    <property type="match status" value="1"/>
</dbReference>
<dbReference type="STRING" id="30732.ENSOMEP00000036342"/>
<dbReference type="Gene3D" id="1.20.1070.10">
    <property type="entry name" value="Rhodopsin 7-helix transmembrane proteins"/>
    <property type="match status" value="1"/>
</dbReference>
<keyword evidence="6" id="KW-1015">Disulfide bond</keyword>
<dbReference type="GeneTree" id="ENSGT00940000154603"/>
<dbReference type="SMART" id="SM00303">
    <property type="entry name" value="GPS"/>
    <property type="match status" value="1"/>
</dbReference>
<feature type="transmembrane region" description="Helical" evidence="8">
    <location>
        <begin position="237"/>
        <end position="255"/>
    </location>
</feature>